<protein>
    <submittedName>
        <fullName evidence="12">Phosphatidylserine decarboxylase</fullName>
    </submittedName>
</protein>
<proteinExistence type="predicted"/>
<evidence type="ECO:0000313" key="12">
    <source>
        <dbReference type="EMBL" id="KAB3533475.1"/>
    </source>
</evidence>
<keyword evidence="9" id="KW-1208">Phospholipid metabolism</keyword>
<dbReference type="GO" id="GO:0004609">
    <property type="term" value="F:phosphatidylserine decarboxylase activity"/>
    <property type="evidence" value="ECO:0007669"/>
    <property type="project" value="InterPro"/>
</dbReference>
<dbReference type="OrthoDB" id="9790893at2"/>
<keyword evidence="6" id="KW-0865">Zymogen</keyword>
<evidence type="ECO:0000256" key="7">
    <source>
        <dbReference type="ARBA" id="ARBA00023209"/>
    </source>
</evidence>
<organism evidence="12 13">
    <name type="scientific">Alkaliphilus pronyensis</name>
    <dbReference type="NCBI Taxonomy" id="1482732"/>
    <lineage>
        <taxon>Bacteria</taxon>
        <taxon>Bacillati</taxon>
        <taxon>Bacillota</taxon>
        <taxon>Clostridia</taxon>
        <taxon>Peptostreptococcales</taxon>
        <taxon>Natronincolaceae</taxon>
        <taxon>Alkaliphilus</taxon>
    </lineage>
</organism>
<keyword evidence="13" id="KW-1185">Reference proteome</keyword>
<keyword evidence="10" id="KW-0670">Pyruvate</keyword>
<evidence type="ECO:0000256" key="8">
    <source>
        <dbReference type="ARBA" id="ARBA00023239"/>
    </source>
</evidence>
<dbReference type="InterPro" id="IPR033175">
    <property type="entry name" value="PSD-A"/>
</dbReference>
<evidence type="ECO:0000256" key="2">
    <source>
        <dbReference type="ARBA" id="ARBA00022516"/>
    </source>
</evidence>
<name>A0A6I0F3K6_9FIRM</name>
<keyword evidence="7" id="KW-0594">Phospholipid biosynthesis</keyword>
<keyword evidence="5 11" id="KW-0472">Membrane</keyword>
<dbReference type="RefSeq" id="WP_151861619.1">
    <property type="nucleotide sequence ID" value="NZ_WBZC01000040.1"/>
</dbReference>
<evidence type="ECO:0000256" key="5">
    <source>
        <dbReference type="ARBA" id="ARBA00023136"/>
    </source>
</evidence>
<dbReference type="InterPro" id="IPR003817">
    <property type="entry name" value="PS_Dcarbxylase"/>
</dbReference>
<dbReference type="GO" id="GO:0008654">
    <property type="term" value="P:phospholipid biosynthetic process"/>
    <property type="evidence" value="ECO:0007669"/>
    <property type="project" value="UniProtKB-KW"/>
</dbReference>
<evidence type="ECO:0000256" key="1">
    <source>
        <dbReference type="ARBA" id="ARBA00022475"/>
    </source>
</evidence>
<evidence type="ECO:0000256" key="9">
    <source>
        <dbReference type="ARBA" id="ARBA00023264"/>
    </source>
</evidence>
<comment type="caution">
    <text evidence="12">The sequence shown here is derived from an EMBL/GenBank/DDBJ whole genome shotgun (WGS) entry which is preliminary data.</text>
</comment>
<dbReference type="PANTHER" id="PTHR35809:SF1">
    <property type="entry name" value="ARCHAETIDYLSERINE DECARBOXYLASE PROENZYME-RELATED"/>
    <property type="match status" value="1"/>
</dbReference>
<accession>A0A6I0F3K6</accession>
<feature type="transmembrane region" description="Helical" evidence="11">
    <location>
        <begin position="6"/>
        <end position="25"/>
    </location>
</feature>
<evidence type="ECO:0000256" key="11">
    <source>
        <dbReference type="SAM" id="Phobius"/>
    </source>
</evidence>
<evidence type="ECO:0000256" key="3">
    <source>
        <dbReference type="ARBA" id="ARBA00022793"/>
    </source>
</evidence>
<evidence type="ECO:0000256" key="6">
    <source>
        <dbReference type="ARBA" id="ARBA00023145"/>
    </source>
</evidence>
<dbReference type="Pfam" id="PF02666">
    <property type="entry name" value="PS_Dcarbxylase"/>
    <property type="match status" value="1"/>
</dbReference>
<evidence type="ECO:0000256" key="4">
    <source>
        <dbReference type="ARBA" id="ARBA00023098"/>
    </source>
</evidence>
<keyword evidence="11" id="KW-0812">Transmembrane</keyword>
<gene>
    <name evidence="12" type="ORF">F8154_10765</name>
</gene>
<evidence type="ECO:0000313" key="13">
    <source>
        <dbReference type="Proteomes" id="UP000432715"/>
    </source>
</evidence>
<keyword evidence="2" id="KW-0444">Lipid biosynthesis</keyword>
<keyword evidence="1" id="KW-1003">Cell membrane</keyword>
<dbReference type="EMBL" id="WBZC01000040">
    <property type="protein sequence ID" value="KAB3533475.1"/>
    <property type="molecule type" value="Genomic_DNA"/>
</dbReference>
<dbReference type="AlphaFoldDB" id="A0A6I0F3K6"/>
<dbReference type="PANTHER" id="PTHR35809">
    <property type="entry name" value="ARCHAETIDYLSERINE DECARBOXYLASE PROENZYME-RELATED"/>
    <property type="match status" value="1"/>
</dbReference>
<reference evidence="12 13" key="1">
    <citation type="submission" date="2019-10" db="EMBL/GenBank/DDBJ databases">
        <title>Alkaliphilus serpentinus sp. nov. and Alkaliphilus pronyensis sp. nov., two novel anaerobic alkaliphilic species isolated from the serpentinized-hosted hydrothermal field of the Prony Bay (New Caledonia).</title>
        <authorList>
            <person name="Postec A."/>
        </authorList>
    </citation>
    <scope>NUCLEOTIDE SEQUENCE [LARGE SCALE GENOMIC DNA]</scope>
    <source>
        <strain evidence="12 13">LacV</strain>
    </source>
</reference>
<evidence type="ECO:0000256" key="10">
    <source>
        <dbReference type="ARBA" id="ARBA00023317"/>
    </source>
</evidence>
<keyword evidence="4" id="KW-0443">Lipid metabolism</keyword>
<keyword evidence="3" id="KW-0210">Decarboxylase</keyword>
<dbReference type="Proteomes" id="UP000432715">
    <property type="component" value="Unassembled WGS sequence"/>
</dbReference>
<keyword evidence="8" id="KW-0456">Lyase</keyword>
<sequence>MSYLKIFVYLFILINLILLLVYIFWRGFYFFRNPPRKIPADNSTIVSPADGKIVYVKEVKKGMCPISIKNHKEIPLTKYTKFNCLENKDYYLVGIYMSVVDVHYNRAPIAGKVKHQDYLPGFNVSMFSTMVNILLNRRPYERMGQYLLQNGRNLLWIEGMDISIGVVQIADIWISKIKSFVEEGKQLNKGEVLGLIRMGSQVDILLPADEVSLNCGVGERVKAGESVLAYKKP</sequence>
<keyword evidence="11" id="KW-1133">Transmembrane helix</keyword>